<evidence type="ECO:0000313" key="2">
    <source>
        <dbReference type="EMBL" id="ADB30154.1"/>
    </source>
</evidence>
<feature type="transmembrane region" description="Helical" evidence="1">
    <location>
        <begin position="52"/>
        <end position="73"/>
    </location>
</feature>
<dbReference type="KEGG" id="kfl:Kfla_1050"/>
<name>D2Q1G6_KRIFD</name>
<dbReference type="OrthoDB" id="3294467at2"/>
<keyword evidence="1" id="KW-0472">Membrane</keyword>
<gene>
    <name evidence="2" type="ordered locus">Kfla_1050</name>
</gene>
<accession>D2Q1G6</accession>
<keyword evidence="1" id="KW-1133">Transmembrane helix</keyword>
<dbReference type="HOGENOM" id="CLU_741424_0_0_11"/>
<evidence type="ECO:0000313" key="3">
    <source>
        <dbReference type="Proteomes" id="UP000007967"/>
    </source>
</evidence>
<reference evidence="2 3" key="2">
    <citation type="journal article" date="2010" name="Stand. Genomic Sci.">
        <title>Complete genome sequence of Kribbella flavida type strain (IFO 14399).</title>
        <authorList>
            <person name="Pukall R."/>
            <person name="Lapidus A."/>
            <person name="Glavina Del Rio T."/>
            <person name="Copeland A."/>
            <person name="Tice H."/>
            <person name="Cheng J.-F."/>
            <person name="Lucas S."/>
            <person name="Chen F."/>
            <person name="Nolan M."/>
            <person name="LaButti K."/>
            <person name="Pati A."/>
            <person name="Ivanova N."/>
            <person name="Mavrommatis K."/>
            <person name="Mikhailova N."/>
            <person name="Pitluck S."/>
            <person name="Bruce D."/>
            <person name="Goodwin L."/>
            <person name="Land M."/>
            <person name="Hauser L."/>
            <person name="Chang Y.-J."/>
            <person name="Jeffries C.D."/>
            <person name="Chen A."/>
            <person name="Palaniappan K."/>
            <person name="Chain P."/>
            <person name="Rohde M."/>
            <person name="Goeker M."/>
            <person name="Bristow J."/>
            <person name="Eisen J.A."/>
            <person name="Markowitz V."/>
            <person name="Hugenholtz P."/>
            <person name="Kyrpides N.C."/>
            <person name="Klenk H.-P."/>
            <person name="Brettin T."/>
        </authorList>
    </citation>
    <scope>NUCLEOTIDE SEQUENCE [LARGE SCALE GENOMIC DNA]</scope>
    <source>
        <strain evidence="3">DSM 17836 / JCM 10339 / NBRC 14399</strain>
    </source>
</reference>
<dbReference type="RefSeq" id="WP_012918710.1">
    <property type="nucleotide sequence ID" value="NC_013729.1"/>
</dbReference>
<dbReference type="EMBL" id="CP001736">
    <property type="protein sequence ID" value="ADB30154.1"/>
    <property type="molecule type" value="Genomic_DNA"/>
</dbReference>
<organism evidence="2 3">
    <name type="scientific">Kribbella flavida (strain DSM 17836 / JCM 10339 / NBRC 14399)</name>
    <dbReference type="NCBI Taxonomy" id="479435"/>
    <lineage>
        <taxon>Bacteria</taxon>
        <taxon>Bacillati</taxon>
        <taxon>Actinomycetota</taxon>
        <taxon>Actinomycetes</taxon>
        <taxon>Propionibacteriales</taxon>
        <taxon>Kribbellaceae</taxon>
        <taxon>Kribbella</taxon>
    </lineage>
</organism>
<sequence>MSDPAKNPTDDPATGALITRALSTHADSAPADDTLLTDVHTRLRRRRVARTASAVVLACAAVATTITGIGALGNDTSGPPAATSQPAADGWHWESYRTVQVQVPDGWADSSYSHLWTCPDREILAAAGTPTDRPAPRRQPLVGRPYRGAVFTIDCGPVSPLPERVPHLWFGEGNRTTGVTQYDHGWADEVRIVNGIRLTVFSNDPALRRRILDSAEPIGTTDAYGCAPTAPDFLAAGRPPSGPGLTGIGEVSSIKVCAYAFDSRAGGPALSAGDEITGDQARRLTDALRAAPEGSGPNEPYNCRTPDERDDILLTLRGSAGEQQVALRHSTCDFNGIDDGSTHRRLTRAALLPLVGAAYPLMGKPMVLERLPR</sequence>
<evidence type="ECO:0000256" key="1">
    <source>
        <dbReference type="SAM" id="Phobius"/>
    </source>
</evidence>
<dbReference type="eggNOG" id="ENOG5031V6S">
    <property type="taxonomic scope" value="Bacteria"/>
</dbReference>
<dbReference type="STRING" id="479435.Kfla_1050"/>
<dbReference type="Proteomes" id="UP000007967">
    <property type="component" value="Chromosome"/>
</dbReference>
<keyword evidence="1" id="KW-0812">Transmembrane</keyword>
<proteinExistence type="predicted"/>
<reference evidence="3" key="1">
    <citation type="submission" date="2009-09" db="EMBL/GenBank/DDBJ databases">
        <title>The complete genome of Kribbella flavida DSM 17836.</title>
        <authorList>
            <consortium name="US DOE Joint Genome Institute (JGI-PGF)"/>
            <person name="Lucas S."/>
            <person name="Copeland A."/>
            <person name="Lapidus A."/>
            <person name="Glavina del Rio T."/>
            <person name="Dalin E."/>
            <person name="Tice H."/>
            <person name="Bruce D."/>
            <person name="Goodwin L."/>
            <person name="Pitluck S."/>
            <person name="Kyrpides N."/>
            <person name="Mavromatis K."/>
            <person name="Ivanova N."/>
            <person name="Saunders E."/>
            <person name="Brettin T."/>
            <person name="Detter J.C."/>
            <person name="Han C."/>
            <person name="Larimer F."/>
            <person name="Land M."/>
            <person name="Hauser L."/>
            <person name="Markowitz V."/>
            <person name="Cheng J.-F."/>
            <person name="Hugenholtz P."/>
            <person name="Woyke T."/>
            <person name="Wu D."/>
            <person name="Pukall R."/>
            <person name="Klenk H.-P."/>
            <person name="Eisen J.A."/>
        </authorList>
    </citation>
    <scope>NUCLEOTIDE SEQUENCE [LARGE SCALE GENOMIC DNA]</scope>
    <source>
        <strain evidence="3">DSM 17836 / JCM 10339 / NBRC 14399</strain>
    </source>
</reference>
<dbReference type="AlphaFoldDB" id="D2Q1G6"/>
<protein>
    <submittedName>
        <fullName evidence="2">Uncharacterized protein</fullName>
    </submittedName>
</protein>
<keyword evidence="3" id="KW-1185">Reference proteome</keyword>